<comment type="caution">
    <text evidence="2">The sequence shown here is derived from an EMBL/GenBank/DDBJ whole genome shotgun (WGS) entry which is preliminary data.</text>
</comment>
<sequence>MQRSWPPAMARAPGPTEPTPAAGVAPARGSAQPSCCRPPTRVQAPVRSLPARCGLLAAVARLAVGAGAGPWPPSPGATPRPSGPGTGVDPRPPAPSAGAPLAAGSQRDARVPGHRLPVRAAGKLQGRARSPPSLCVGVGV</sequence>
<keyword evidence="3" id="KW-1185">Reference proteome</keyword>
<feature type="region of interest" description="Disordered" evidence="1">
    <location>
        <begin position="66"/>
        <end position="140"/>
    </location>
</feature>
<feature type="compositionally biased region" description="Pro residues" evidence="1">
    <location>
        <begin position="70"/>
        <end position="82"/>
    </location>
</feature>
<reference evidence="2" key="1">
    <citation type="submission" date="2020-05" db="EMBL/GenBank/DDBJ databases">
        <title>WGS assembly of Panicum virgatum.</title>
        <authorList>
            <person name="Lovell J.T."/>
            <person name="Jenkins J."/>
            <person name="Shu S."/>
            <person name="Juenger T.E."/>
            <person name="Schmutz J."/>
        </authorList>
    </citation>
    <scope>NUCLEOTIDE SEQUENCE</scope>
    <source>
        <strain evidence="2">AP13</strain>
    </source>
</reference>
<proteinExistence type="predicted"/>
<evidence type="ECO:0000313" key="3">
    <source>
        <dbReference type="Proteomes" id="UP000823388"/>
    </source>
</evidence>
<organism evidence="2 3">
    <name type="scientific">Panicum virgatum</name>
    <name type="common">Blackwell switchgrass</name>
    <dbReference type="NCBI Taxonomy" id="38727"/>
    <lineage>
        <taxon>Eukaryota</taxon>
        <taxon>Viridiplantae</taxon>
        <taxon>Streptophyta</taxon>
        <taxon>Embryophyta</taxon>
        <taxon>Tracheophyta</taxon>
        <taxon>Spermatophyta</taxon>
        <taxon>Magnoliopsida</taxon>
        <taxon>Liliopsida</taxon>
        <taxon>Poales</taxon>
        <taxon>Poaceae</taxon>
        <taxon>PACMAD clade</taxon>
        <taxon>Panicoideae</taxon>
        <taxon>Panicodae</taxon>
        <taxon>Paniceae</taxon>
        <taxon>Panicinae</taxon>
        <taxon>Panicum</taxon>
        <taxon>Panicum sect. Hiantes</taxon>
    </lineage>
</organism>
<name>A0A8T0MMV3_PANVG</name>
<protein>
    <submittedName>
        <fullName evidence="2">Uncharacterized protein</fullName>
    </submittedName>
</protein>
<feature type="compositionally biased region" description="Low complexity" evidence="1">
    <location>
        <begin position="96"/>
        <end position="105"/>
    </location>
</feature>
<evidence type="ECO:0000256" key="1">
    <source>
        <dbReference type="SAM" id="MobiDB-lite"/>
    </source>
</evidence>
<dbReference type="AlphaFoldDB" id="A0A8T0MMV3"/>
<evidence type="ECO:0000313" key="2">
    <source>
        <dbReference type="EMBL" id="KAG2537743.1"/>
    </source>
</evidence>
<accession>A0A8T0MMV3</accession>
<dbReference type="Proteomes" id="UP000823388">
    <property type="component" value="Chromosome 9N"/>
</dbReference>
<dbReference type="EMBL" id="CM029054">
    <property type="protein sequence ID" value="KAG2537743.1"/>
    <property type="molecule type" value="Genomic_DNA"/>
</dbReference>
<gene>
    <name evidence="2" type="ORF">PVAP13_9NG336346</name>
</gene>
<feature type="region of interest" description="Disordered" evidence="1">
    <location>
        <begin position="1"/>
        <end position="42"/>
    </location>
</feature>